<gene>
    <name evidence="2" type="ORF">FNV43_RR13871</name>
</gene>
<dbReference type="PANTHER" id="PTHR14386">
    <property type="entry name" value="PROTEIN FAM204A"/>
    <property type="match status" value="1"/>
</dbReference>
<dbReference type="Proteomes" id="UP000796880">
    <property type="component" value="Unassembled WGS sequence"/>
</dbReference>
<proteinExistence type="predicted"/>
<reference evidence="2" key="1">
    <citation type="submission" date="2020-03" db="EMBL/GenBank/DDBJ databases">
        <title>A high-quality chromosome-level genome assembly of a woody plant with both climbing and erect habits, Rhamnella rubrinervis.</title>
        <authorList>
            <person name="Lu Z."/>
            <person name="Yang Y."/>
            <person name="Zhu X."/>
            <person name="Sun Y."/>
        </authorList>
    </citation>
    <scope>NUCLEOTIDE SEQUENCE</scope>
    <source>
        <strain evidence="2">BYM</strain>
        <tissue evidence="2">Leaf</tissue>
    </source>
</reference>
<dbReference type="PANTHER" id="PTHR14386:SF2">
    <property type="entry name" value="PROTEIN FAM204A"/>
    <property type="match status" value="1"/>
</dbReference>
<dbReference type="OrthoDB" id="639110at2759"/>
<dbReference type="InterPro" id="IPR037690">
    <property type="entry name" value="FAM204A"/>
</dbReference>
<name>A0A8K0H1T6_9ROSA</name>
<sequence length="161" mass="19019">MGEEEREDEKRETAIASTPLLQHAFKPRALTQNQISKFQELHKRRLQIKSKSKVKKKQKGFFSNKGLSSKDFEDKDSNYLNTESDNNEKSSSQQQESVAAYVGTKQRQKLHWGYDMLTYYLVIVNSHVNKHRYSFCNMYAWKLNIIRLLQIICRTQTHMQV</sequence>
<keyword evidence="3" id="KW-1185">Reference proteome</keyword>
<dbReference type="EMBL" id="VOIH02000006">
    <property type="protein sequence ID" value="KAF3444181.1"/>
    <property type="molecule type" value="Genomic_DNA"/>
</dbReference>
<feature type="region of interest" description="Disordered" evidence="1">
    <location>
        <begin position="1"/>
        <end position="23"/>
    </location>
</feature>
<feature type="compositionally biased region" description="Basic residues" evidence="1">
    <location>
        <begin position="46"/>
        <end position="59"/>
    </location>
</feature>
<evidence type="ECO:0000256" key="1">
    <source>
        <dbReference type="SAM" id="MobiDB-lite"/>
    </source>
</evidence>
<comment type="caution">
    <text evidence="2">The sequence shown here is derived from an EMBL/GenBank/DDBJ whole genome shotgun (WGS) entry which is preliminary data.</text>
</comment>
<dbReference type="AlphaFoldDB" id="A0A8K0H1T6"/>
<protein>
    <submittedName>
        <fullName evidence="2">Uncharacterized protein</fullName>
    </submittedName>
</protein>
<feature type="region of interest" description="Disordered" evidence="1">
    <location>
        <begin position="46"/>
        <end position="100"/>
    </location>
</feature>
<organism evidence="2 3">
    <name type="scientific">Rhamnella rubrinervis</name>
    <dbReference type="NCBI Taxonomy" id="2594499"/>
    <lineage>
        <taxon>Eukaryota</taxon>
        <taxon>Viridiplantae</taxon>
        <taxon>Streptophyta</taxon>
        <taxon>Embryophyta</taxon>
        <taxon>Tracheophyta</taxon>
        <taxon>Spermatophyta</taxon>
        <taxon>Magnoliopsida</taxon>
        <taxon>eudicotyledons</taxon>
        <taxon>Gunneridae</taxon>
        <taxon>Pentapetalae</taxon>
        <taxon>rosids</taxon>
        <taxon>fabids</taxon>
        <taxon>Rosales</taxon>
        <taxon>Rhamnaceae</taxon>
        <taxon>rhamnoid group</taxon>
        <taxon>Rhamneae</taxon>
        <taxon>Rhamnella</taxon>
    </lineage>
</organism>
<evidence type="ECO:0000313" key="3">
    <source>
        <dbReference type="Proteomes" id="UP000796880"/>
    </source>
</evidence>
<accession>A0A8K0H1T6</accession>
<feature type="compositionally biased region" description="Basic and acidic residues" evidence="1">
    <location>
        <begin position="68"/>
        <end position="77"/>
    </location>
</feature>
<evidence type="ECO:0000313" key="2">
    <source>
        <dbReference type="EMBL" id="KAF3444181.1"/>
    </source>
</evidence>